<evidence type="ECO:0000256" key="7">
    <source>
        <dbReference type="ARBA" id="ARBA00023136"/>
    </source>
</evidence>
<keyword evidence="4 8" id="KW-0256">Endoplasmic reticulum</keyword>
<dbReference type="InterPro" id="IPR019388">
    <property type="entry name" value="FIT"/>
</dbReference>
<feature type="transmembrane region" description="Helical" evidence="9">
    <location>
        <begin position="115"/>
        <end position="138"/>
    </location>
</feature>
<dbReference type="HAMAP" id="MF_03231">
    <property type="entry name" value="SCS3"/>
    <property type="match status" value="1"/>
</dbReference>
<comment type="similarity">
    <text evidence="8">Belongs to the FIT family. Fungal FIT2B/SCS3 subfamily.</text>
</comment>
<dbReference type="GO" id="GO:0010945">
    <property type="term" value="F:coenzyme A diphosphatase activity"/>
    <property type="evidence" value="ECO:0007669"/>
    <property type="project" value="InterPro"/>
</dbReference>
<evidence type="ECO:0000256" key="5">
    <source>
        <dbReference type="ARBA" id="ARBA00022989"/>
    </source>
</evidence>
<gene>
    <name evidence="8" type="primary">SCS3</name>
    <name evidence="8" type="synonym">FIT2B</name>
    <name evidence="10" type="ORF">PGUG_03760</name>
</gene>
<dbReference type="KEGG" id="pgu:PGUG_03760"/>
<evidence type="ECO:0000256" key="4">
    <source>
        <dbReference type="ARBA" id="ARBA00022824"/>
    </source>
</evidence>
<accession>A5DKF9</accession>
<dbReference type="HOGENOM" id="CLU_048143_2_0_1"/>
<dbReference type="FunCoup" id="A5DKF9">
    <property type="interactions" value="101"/>
</dbReference>
<keyword evidence="6" id="KW-0443">Lipid metabolism</keyword>
<keyword evidence="8" id="KW-1208">Phospholipid metabolism</keyword>
<dbReference type="GO" id="GO:0008654">
    <property type="term" value="P:phospholipid biosynthetic process"/>
    <property type="evidence" value="ECO:0007669"/>
    <property type="project" value="UniProtKB-KW"/>
</dbReference>
<keyword evidence="3 8" id="KW-0378">Hydrolase</keyword>
<evidence type="ECO:0000256" key="6">
    <source>
        <dbReference type="ARBA" id="ARBA00023098"/>
    </source>
</evidence>
<feature type="active site" evidence="8">
    <location>
        <position position="268"/>
    </location>
</feature>
<keyword evidence="8" id="KW-0444">Lipid biosynthesis</keyword>
<evidence type="ECO:0000313" key="11">
    <source>
        <dbReference type="Proteomes" id="UP000001997"/>
    </source>
</evidence>
<keyword evidence="2 8" id="KW-0812">Transmembrane</keyword>
<evidence type="ECO:0000256" key="2">
    <source>
        <dbReference type="ARBA" id="ARBA00022692"/>
    </source>
</evidence>
<keyword evidence="11" id="KW-1185">Reference proteome</keyword>
<keyword evidence="7 8" id="KW-0472">Membrane</keyword>
<comment type="catalytic activity">
    <reaction evidence="8">
        <text>an acyl-CoA + H2O = an acyl-4'-phosphopantetheine + adenosine 3',5'-bisphosphate + 2 H(+)</text>
        <dbReference type="Rhea" id="RHEA:50044"/>
        <dbReference type="ChEBI" id="CHEBI:15377"/>
        <dbReference type="ChEBI" id="CHEBI:15378"/>
        <dbReference type="ChEBI" id="CHEBI:58342"/>
        <dbReference type="ChEBI" id="CHEBI:58343"/>
        <dbReference type="ChEBI" id="CHEBI:132023"/>
    </reaction>
</comment>
<evidence type="ECO:0000256" key="9">
    <source>
        <dbReference type="SAM" id="Phobius"/>
    </source>
</evidence>
<protein>
    <recommendedName>
        <fullName evidence="8">Acyl-coenzyme A diphosphatase SCS3</fullName>
        <ecNumber evidence="8">3.6.1.-</ecNumber>
    </recommendedName>
    <alternativeName>
        <fullName evidence="8">FIT family protein SCS3</fullName>
    </alternativeName>
</protein>
<proteinExistence type="inferred from homology"/>
<feature type="active site" evidence="8">
    <location>
        <position position="199"/>
    </location>
</feature>
<dbReference type="OrthoDB" id="5579088at2759"/>
<dbReference type="VEuPathDB" id="FungiDB:PGUG_03760"/>
<dbReference type="Pfam" id="PF10261">
    <property type="entry name" value="FIT"/>
    <property type="match status" value="1"/>
</dbReference>
<dbReference type="Proteomes" id="UP000001997">
    <property type="component" value="Unassembled WGS sequence"/>
</dbReference>
<comment type="catalytic activity">
    <reaction evidence="8">
        <text>(9Z)-octadecenoyl-CoA + H2O = S-(9Z-octadecenoyl)-4'-phosphopantetheine + adenosine 3',5'-bisphosphate + 2 H(+)</text>
        <dbReference type="Rhea" id="RHEA:65564"/>
        <dbReference type="ChEBI" id="CHEBI:15377"/>
        <dbReference type="ChEBI" id="CHEBI:15378"/>
        <dbReference type="ChEBI" id="CHEBI:57387"/>
        <dbReference type="ChEBI" id="CHEBI:58343"/>
        <dbReference type="ChEBI" id="CHEBI:156553"/>
    </reaction>
</comment>
<feature type="transmembrane region" description="Helical" evidence="9">
    <location>
        <begin position="75"/>
        <end position="94"/>
    </location>
</feature>
<dbReference type="GO" id="GO:0140042">
    <property type="term" value="P:lipid droplet formation"/>
    <property type="evidence" value="ECO:0007669"/>
    <property type="project" value="UniProtKB-UniRule"/>
</dbReference>
<keyword evidence="5 8" id="KW-1133">Transmembrane helix</keyword>
<comment type="subcellular location">
    <subcellularLocation>
        <location evidence="1 8">Endoplasmic reticulum membrane</location>
        <topology evidence="1 8">Multi-pass membrane protein</topology>
    </subcellularLocation>
</comment>
<name>A5DKF9_PICGU</name>
<evidence type="ECO:0000256" key="1">
    <source>
        <dbReference type="ARBA" id="ARBA00004477"/>
    </source>
</evidence>
<evidence type="ECO:0000256" key="3">
    <source>
        <dbReference type="ARBA" id="ARBA00022801"/>
    </source>
</evidence>
<reference evidence="10 11" key="1">
    <citation type="journal article" date="2009" name="Nature">
        <title>Evolution of pathogenicity and sexual reproduction in eight Candida genomes.</title>
        <authorList>
            <person name="Butler G."/>
            <person name="Rasmussen M.D."/>
            <person name="Lin M.F."/>
            <person name="Santos M.A."/>
            <person name="Sakthikumar S."/>
            <person name="Munro C.A."/>
            <person name="Rheinbay E."/>
            <person name="Grabherr M."/>
            <person name="Forche A."/>
            <person name="Reedy J.L."/>
            <person name="Agrafioti I."/>
            <person name="Arnaud M.B."/>
            <person name="Bates S."/>
            <person name="Brown A.J."/>
            <person name="Brunke S."/>
            <person name="Costanzo M.C."/>
            <person name="Fitzpatrick D.A."/>
            <person name="de Groot P.W."/>
            <person name="Harris D."/>
            <person name="Hoyer L.L."/>
            <person name="Hube B."/>
            <person name="Klis F.M."/>
            <person name="Kodira C."/>
            <person name="Lennard N."/>
            <person name="Logue M.E."/>
            <person name="Martin R."/>
            <person name="Neiman A.M."/>
            <person name="Nikolaou E."/>
            <person name="Quail M.A."/>
            <person name="Quinn J."/>
            <person name="Santos M.C."/>
            <person name="Schmitzberger F.F."/>
            <person name="Sherlock G."/>
            <person name="Shah P."/>
            <person name="Silverstein K.A."/>
            <person name="Skrzypek M.S."/>
            <person name="Soll D."/>
            <person name="Staggs R."/>
            <person name="Stansfield I."/>
            <person name="Stumpf M.P."/>
            <person name="Sudbery P.E."/>
            <person name="Srikantha T."/>
            <person name="Zeng Q."/>
            <person name="Berman J."/>
            <person name="Berriman M."/>
            <person name="Heitman J."/>
            <person name="Gow N.A."/>
            <person name="Lorenz M.C."/>
            <person name="Birren B.W."/>
            <person name="Kellis M."/>
            <person name="Cuomo C.A."/>
        </authorList>
    </citation>
    <scope>NUCLEOTIDE SEQUENCE [LARGE SCALE GENOMIC DNA]</scope>
    <source>
        <strain evidence="11">ATCC 6260 / CBS 566 / DSM 6381 / JCM 1539 / NBRC 10279 / NRRL Y-324</strain>
    </source>
</reference>
<comment type="catalytic activity">
    <reaction evidence="8">
        <text>(5Z,8Z,11Z,14Z)-eicosatetraenoyl-CoA + H2O = S-(5Z,8Z,11Z,14Z-eicosatetraenoyl)-4'-phosphopantetheine + adenosine 3',5'-bisphosphate + 2 H(+)</text>
        <dbReference type="Rhea" id="RHEA:65568"/>
        <dbReference type="ChEBI" id="CHEBI:15377"/>
        <dbReference type="ChEBI" id="CHEBI:15378"/>
        <dbReference type="ChEBI" id="CHEBI:57368"/>
        <dbReference type="ChEBI" id="CHEBI:58343"/>
        <dbReference type="ChEBI" id="CHEBI:156554"/>
    </reaction>
</comment>
<keyword evidence="8" id="KW-0594">Phospholipid biosynthesis</keyword>
<dbReference type="AlphaFoldDB" id="A5DKF9"/>
<dbReference type="InterPro" id="IPR046400">
    <property type="entry name" value="SCS3"/>
</dbReference>
<evidence type="ECO:0000256" key="8">
    <source>
        <dbReference type="HAMAP-Rule" id="MF_03231"/>
    </source>
</evidence>
<feature type="transmembrane region" description="Helical" evidence="9">
    <location>
        <begin position="274"/>
        <end position="291"/>
    </location>
</feature>
<dbReference type="OMA" id="FTSWFFG"/>
<dbReference type="EMBL" id="CH408158">
    <property type="protein sequence ID" value="EDK39662.2"/>
    <property type="molecule type" value="Genomic_DNA"/>
</dbReference>
<dbReference type="InParanoid" id="A5DKF9"/>
<organism evidence="10 11">
    <name type="scientific">Meyerozyma guilliermondii (strain ATCC 6260 / CBS 566 / DSM 6381 / JCM 1539 / NBRC 10279 / NRRL Y-324)</name>
    <name type="common">Yeast</name>
    <name type="synonym">Candida guilliermondii</name>
    <dbReference type="NCBI Taxonomy" id="294746"/>
    <lineage>
        <taxon>Eukaryota</taxon>
        <taxon>Fungi</taxon>
        <taxon>Dikarya</taxon>
        <taxon>Ascomycota</taxon>
        <taxon>Saccharomycotina</taxon>
        <taxon>Pichiomycetes</taxon>
        <taxon>Debaryomycetaceae</taxon>
        <taxon>Meyerozyma</taxon>
    </lineage>
</organism>
<dbReference type="GO" id="GO:0005789">
    <property type="term" value="C:endoplasmic reticulum membrane"/>
    <property type="evidence" value="ECO:0007669"/>
    <property type="project" value="UniProtKB-SubCell"/>
</dbReference>
<dbReference type="EC" id="3.6.1.-" evidence="8"/>
<comment type="catalytic activity">
    <reaction evidence="8">
        <text>hexadecanoyl-CoA + H2O = S-hexadecanoyl-4'-phosphopantetheine + adenosine 3',5'-bisphosphate + 2 H(+)</text>
        <dbReference type="Rhea" id="RHEA:50032"/>
        <dbReference type="ChEBI" id="CHEBI:15377"/>
        <dbReference type="ChEBI" id="CHEBI:15378"/>
        <dbReference type="ChEBI" id="CHEBI:57379"/>
        <dbReference type="ChEBI" id="CHEBI:58343"/>
        <dbReference type="ChEBI" id="CHEBI:132018"/>
    </reaction>
</comment>
<dbReference type="PANTHER" id="PTHR23129">
    <property type="entry name" value="ACYL-COENZYME A DIPHOSPHATASE FITM2"/>
    <property type="match status" value="1"/>
</dbReference>
<feature type="transmembrane region" description="Helical" evidence="9">
    <location>
        <begin position="247"/>
        <end position="267"/>
    </location>
</feature>
<dbReference type="eggNOG" id="KOG3750">
    <property type="taxonomic scope" value="Eukaryota"/>
</dbReference>
<dbReference type="PANTHER" id="PTHR23129:SF0">
    <property type="entry name" value="ACYL-COENZYME A DIPHOSPHATASE FITM2"/>
    <property type="match status" value="1"/>
</dbReference>
<comment type="function">
    <text evidence="8">Fatty acyl-coenzyme A (CoA) diphosphatase that hydrolyzes fatty acyl-CoA to yield acyl-4'-phosphopantetheine and adenosine 3',5'-bisphosphate. Preferentially hydrolyzes unsaturated long-chain acyl-CoA substrates in the endoplasmic reticulum (ER) lumen. This catalytic activity is required for maintaining ER structure and for lipid droplets (LDs) biogenesis, which are lipid storage organelles involved in maintaining lipid and energy homeostasis. May directly bind to diacylglycerol (DAGs) and triacylglycerol, which is also important for LD biogenesis. May support directional budding of nacent LDs from the ER into the cytosol by reducing DAG levels at sites of LD formation. May play a role in the regulation of cell morphology and cytoskeletal organization. Involved in phospholipid biosynthesis.</text>
</comment>
<dbReference type="GeneID" id="5126360"/>
<evidence type="ECO:0000313" key="10">
    <source>
        <dbReference type="EMBL" id="EDK39662.2"/>
    </source>
</evidence>
<sequence length="294" mass="34320">MANTETYNAHFQWLHSIPMRLKQYRVSLAEFSFLVSFPINFIVGKTIHWCGPEEEVYNYYNNKNNVFNQIFVKRGWFWTTVVLVAFYGVIFTSTTHSYIKDTPYSQRMHLLRRTLMRYLVMTVWWVLFTQWCFGLPLMDKVFVYTGGKCANVSSAAVAGMEAFFTATSSPAVYESNKITSYMCRRLKGTWQGGHDPSGHVFLLTHSSLYLFHEILPYWDWSRAQAAVTNFRSHNGSVRELVLTLPHLVVASLIGLWWFMLLMTNIYFHSVGEKFVGLMFGFVAVAVVYYMPRWR</sequence>